<evidence type="ECO:0000313" key="3">
    <source>
        <dbReference type="Proteomes" id="UP001632037"/>
    </source>
</evidence>
<sequence>MSSTHFIRIIPLVFTCVVNEQTLAQFTLITQREFHLDVNKLDALFPNISMETVEQAFAVFDPKNSGMVDSCELLASLVLVAPHLSREIKQKAIFELFNVSTNRIGLMVADEATLLFRTVAVGASKLHAALADLNVPSKVGDELPRLSYFEDLTKAMYGEQETLTYEAFALLCLEMEDIEAFMMPWTRVTE</sequence>
<dbReference type="EMBL" id="JBIMZQ010000010">
    <property type="protein sequence ID" value="KAL3669014.1"/>
    <property type="molecule type" value="Genomic_DNA"/>
</dbReference>
<evidence type="ECO:0000259" key="1">
    <source>
        <dbReference type="PROSITE" id="PS50222"/>
    </source>
</evidence>
<dbReference type="Proteomes" id="UP001632037">
    <property type="component" value="Unassembled WGS sequence"/>
</dbReference>
<feature type="domain" description="EF-hand" evidence="1">
    <location>
        <begin position="48"/>
        <end position="83"/>
    </location>
</feature>
<gene>
    <name evidence="2" type="ORF">V7S43_006300</name>
</gene>
<dbReference type="InterPro" id="IPR002048">
    <property type="entry name" value="EF_hand_dom"/>
</dbReference>
<protein>
    <recommendedName>
        <fullName evidence="1">EF-hand domain-containing protein</fullName>
    </recommendedName>
</protein>
<organism evidence="2 3">
    <name type="scientific">Phytophthora oleae</name>
    <dbReference type="NCBI Taxonomy" id="2107226"/>
    <lineage>
        <taxon>Eukaryota</taxon>
        <taxon>Sar</taxon>
        <taxon>Stramenopiles</taxon>
        <taxon>Oomycota</taxon>
        <taxon>Peronosporomycetes</taxon>
        <taxon>Peronosporales</taxon>
        <taxon>Peronosporaceae</taxon>
        <taxon>Phytophthora</taxon>
    </lineage>
</organism>
<accession>A0ABD3FRT2</accession>
<comment type="caution">
    <text evidence="2">The sequence shown here is derived from an EMBL/GenBank/DDBJ whole genome shotgun (WGS) entry which is preliminary data.</text>
</comment>
<name>A0ABD3FRT2_9STRA</name>
<reference evidence="2 3" key="1">
    <citation type="submission" date="2024-09" db="EMBL/GenBank/DDBJ databases">
        <title>Genome sequencing and assembly of Phytophthora oleae, isolate VK10A, causative agent of rot of olive drupes.</title>
        <authorList>
            <person name="Conti Taguali S."/>
            <person name="Riolo M."/>
            <person name="La Spada F."/>
            <person name="Cacciola S.O."/>
            <person name="Dionisio G."/>
        </authorList>
    </citation>
    <scope>NUCLEOTIDE SEQUENCE [LARGE SCALE GENOMIC DNA]</scope>
    <source>
        <strain evidence="2 3">VK10A</strain>
    </source>
</reference>
<dbReference type="PROSITE" id="PS50222">
    <property type="entry name" value="EF_HAND_2"/>
    <property type="match status" value="1"/>
</dbReference>
<dbReference type="AlphaFoldDB" id="A0ABD3FRT2"/>
<dbReference type="SUPFAM" id="SSF47473">
    <property type="entry name" value="EF-hand"/>
    <property type="match status" value="1"/>
</dbReference>
<keyword evidence="3" id="KW-1185">Reference proteome</keyword>
<proteinExistence type="predicted"/>
<dbReference type="InterPro" id="IPR011992">
    <property type="entry name" value="EF-hand-dom_pair"/>
</dbReference>
<evidence type="ECO:0000313" key="2">
    <source>
        <dbReference type="EMBL" id="KAL3669014.1"/>
    </source>
</evidence>